<feature type="domain" description="YjeF C-terminal" evidence="11">
    <location>
        <begin position="264"/>
        <end position="558"/>
    </location>
</feature>
<organism evidence="13">
    <name type="scientific">Cladocopium goreaui</name>
    <dbReference type="NCBI Taxonomy" id="2562237"/>
    <lineage>
        <taxon>Eukaryota</taxon>
        <taxon>Sar</taxon>
        <taxon>Alveolata</taxon>
        <taxon>Dinophyceae</taxon>
        <taxon>Suessiales</taxon>
        <taxon>Symbiodiniaceae</taxon>
        <taxon>Cladocopium</taxon>
    </lineage>
</organism>
<accession>A0A9P1GF39</accession>
<feature type="binding site" evidence="9">
    <location>
        <begin position="465"/>
        <end position="469"/>
    </location>
    <ligand>
        <name>ATP</name>
        <dbReference type="ChEBI" id="CHEBI:30616"/>
    </ligand>
</feature>
<comment type="cofactor">
    <cofactor evidence="9">
        <name>Mg(2+)</name>
        <dbReference type="ChEBI" id="CHEBI:18420"/>
    </cofactor>
</comment>
<reference evidence="14" key="2">
    <citation type="submission" date="2024-04" db="EMBL/GenBank/DDBJ databases">
        <authorList>
            <person name="Chen Y."/>
            <person name="Shah S."/>
            <person name="Dougan E. K."/>
            <person name="Thang M."/>
            <person name="Chan C."/>
        </authorList>
    </citation>
    <scope>NUCLEOTIDE SEQUENCE [LARGE SCALE GENOMIC DNA]</scope>
</reference>
<keyword evidence="2" id="KW-0479">Metal-binding</keyword>
<keyword evidence="15" id="KW-1185">Reference proteome</keyword>
<evidence type="ECO:0000259" key="11">
    <source>
        <dbReference type="PROSITE" id="PS51383"/>
    </source>
</evidence>
<comment type="catalytic activity">
    <reaction evidence="9">
        <text>(6S)-NADHX + ATP = ADP + phosphate + NADH + H(+)</text>
        <dbReference type="Rhea" id="RHEA:19017"/>
        <dbReference type="ChEBI" id="CHEBI:15378"/>
        <dbReference type="ChEBI" id="CHEBI:30616"/>
        <dbReference type="ChEBI" id="CHEBI:43474"/>
        <dbReference type="ChEBI" id="CHEBI:57945"/>
        <dbReference type="ChEBI" id="CHEBI:64074"/>
        <dbReference type="ChEBI" id="CHEBI:456216"/>
        <dbReference type="EC" id="4.2.1.93"/>
    </reaction>
</comment>
<evidence type="ECO:0000259" key="12">
    <source>
        <dbReference type="PROSITE" id="PS51891"/>
    </source>
</evidence>
<feature type="binding site" evidence="9">
    <location>
        <begin position="432"/>
        <end position="438"/>
    </location>
    <ligand>
        <name>(6S)-NADPHX</name>
        <dbReference type="ChEBI" id="CHEBI:64076"/>
    </ligand>
</feature>
<dbReference type="InterPro" id="IPR011057">
    <property type="entry name" value="Mss4-like_sf"/>
</dbReference>
<protein>
    <recommendedName>
        <fullName evidence="9">ATP-dependent (S)-NAD(P)H-hydrate dehydratase</fullName>
        <ecNumber evidence="9">4.2.1.93</ecNumber>
    </recommendedName>
    <alternativeName>
        <fullName evidence="9">ATP-dependent NAD(P)HX dehydratase</fullName>
    </alternativeName>
</protein>
<reference evidence="13" key="1">
    <citation type="submission" date="2022-10" db="EMBL/GenBank/DDBJ databases">
        <authorList>
            <person name="Chen Y."/>
            <person name="Dougan E. K."/>
            <person name="Chan C."/>
            <person name="Rhodes N."/>
            <person name="Thang M."/>
        </authorList>
    </citation>
    <scope>NUCLEOTIDE SEQUENCE</scope>
</reference>
<dbReference type="PANTHER" id="PTHR12592:SF0">
    <property type="entry name" value="ATP-DEPENDENT (S)-NAD(P)H-HYDRATE DEHYDRATASE"/>
    <property type="match status" value="1"/>
</dbReference>
<evidence type="ECO:0000256" key="10">
    <source>
        <dbReference type="SAM" id="MobiDB-lite"/>
    </source>
</evidence>
<feature type="compositionally biased region" description="Low complexity" evidence="10">
    <location>
        <begin position="43"/>
        <end position="54"/>
    </location>
</feature>
<feature type="binding site" evidence="9">
    <location>
        <position position="496"/>
    </location>
    <ligand>
        <name>(6S)-NADPHX</name>
        <dbReference type="ChEBI" id="CHEBI:64076"/>
    </ligand>
</feature>
<comment type="similarity">
    <text evidence="9">Belongs to the NnrD/CARKD family.</text>
</comment>
<comment type="caution">
    <text evidence="13">The sequence shown here is derived from an EMBL/GenBank/DDBJ whole genome shotgun (WGS) entry which is preliminary data.</text>
</comment>
<evidence type="ECO:0000256" key="4">
    <source>
        <dbReference type="ARBA" id="ARBA00022833"/>
    </source>
</evidence>
<dbReference type="Gene3D" id="3.90.1590.10">
    <property type="entry name" value="glutathione-dependent formaldehyde- activating enzyme (gfa)"/>
    <property type="match status" value="1"/>
</dbReference>
<comment type="catalytic activity">
    <reaction evidence="9">
        <text>(6S)-NADPHX + ATP = ADP + phosphate + NADPH + H(+)</text>
        <dbReference type="Rhea" id="RHEA:32231"/>
        <dbReference type="ChEBI" id="CHEBI:15378"/>
        <dbReference type="ChEBI" id="CHEBI:30616"/>
        <dbReference type="ChEBI" id="CHEBI:43474"/>
        <dbReference type="ChEBI" id="CHEBI:57783"/>
        <dbReference type="ChEBI" id="CHEBI:64076"/>
        <dbReference type="ChEBI" id="CHEBI:456216"/>
        <dbReference type="EC" id="4.2.1.93"/>
    </reaction>
</comment>
<dbReference type="Pfam" id="PF04828">
    <property type="entry name" value="GFA"/>
    <property type="match status" value="1"/>
</dbReference>
<name>A0A9P1GF39_9DINO</name>
<feature type="region of interest" description="Disordered" evidence="10">
    <location>
        <begin position="1"/>
        <end position="54"/>
    </location>
</feature>
<comment type="function">
    <text evidence="9">Catalyzes the dehydration of the S-form of NAD(P)HX at the expense of ATP, which is converted to ADP. Together with NAD(P)HX epimerase, which catalyzes the epimerization of the S- and R-forms, the enzyme allows the repair of both epimers of NAD(P)HX, a damaged form of NAD(P)H that is a result of enzymatic or heat-dependent hydration.</text>
</comment>
<dbReference type="GO" id="GO:0047453">
    <property type="term" value="F:ATP-dependent NAD(P)H-hydrate dehydratase activity"/>
    <property type="evidence" value="ECO:0007669"/>
    <property type="project" value="UniProtKB-UniRule"/>
</dbReference>
<dbReference type="AlphaFoldDB" id="A0A9P1GF39"/>
<evidence type="ECO:0000313" key="15">
    <source>
        <dbReference type="Proteomes" id="UP001152797"/>
    </source>
</evidence>
<dbReference type="PROSITE" id="PS51891">
    <property type="entry name" value="CENP_V_GFA"/>
    <property type="match status" value="1"/>
</dbReference>
<feature type="binding site" evidence="9">
    <location>
        <position position="379"/>
    </location>
    <ligand>
        <name>(6S)-NADPHX</name>
        <dbReference type="ChEBI" id="CHEBI:64076"/>
    </ligand>
</feature>
<dbReference type="Gene3D" id="3.40.1190.20">
    <property type="match status" value="1"/>
</dbReference>
<evidence type="ECO:0000256" key="5">
    <source>
        <dbReference type="ARBA" id="ARBA00022840"/>
    </source>
</evidence>
<dbReference type="EMBL" id="CAMXCT020004902">
    <property type="protein sequence ID" value="CAL1164128.1"/>
    <property type="molecule type" value="Genomic_DNA"/>
</dbReference>
<evidence type="ECO:0000256" key="2">
    <source>
        <dbReference type="ARBA" id="ARBA00022723"/>
    </source>
</evidence>
<evidence type="ECO:0000256" key="3">
    <source>
        <dbReference type="ARBA" id="ARBA00022741"/>
    </source>
</evidence>
<feature type="compositionally biased region" description="Gly residues" evidence="10">
    <location>
        <begin position="1"/>
        <end position="12"/>
    </location>
</feature>
<dbReference type="GO" id="GO:0110051">
    <property type="term" value="P:metabolite repair"/>
    <property type="evidence" value="ECO:0007669"/>
    <property type="project" value="TreeGrafter"/>
</dbReference>
<keyword evidence="7 9" id="KW-0520">NAD</keyword>
<keyword evidence="5 9" id="KW-0067">ATP-binding</keyword>
<evidence type="ECO:0000256" key="1">
    <source>
        <dbReference type="ARBA" id="ARBA00005495"/>
    </source>
</evidence>
<dbReference type="NCBIfam" id="TIGR00196">
    <property type="entry name" value="yjeF_cterm"/>
    <property type="match status" value="1"/>
</dbReference>
<dbReference type="PROSITE" id="PS51383">
    <property type="entry name" value="YJEF_C_3"/>
    <property type="match status" value="1"/>
</dbReference>
<sequence>MPPGQPGRGKNGGFHEQKLGRIHSLGPEKPLVVPGAGSGPSGSSGSTGSSTHGLSPLARARVSHIQPVSGASLWAMAASADAGAALEWKRLPPYGTDGKDFRAKYQAQCYCKRVSFQVSAEPMTAKLCDCSVCQRLHGAPVQWAALFQKDQVCFDPEGFDLLRWYDPKNDVKCRNGEEAWRSWERVLPSKLRCSHCGTWLADEGRNNFMTFPTLFSFDATAGPERFPVSFRPKCRIWCSSRSLELQDCPLSRTICRVIWTPKTLQDFLLDIAPPLDGRSYKGQSGRIGLLGGSVDFAGAPYYAGMAALRVGAELLYLCTAEEATGPIKSYSPELMVSEVYRWAKISTEDPGVVLEEQNRMVGKMEALLPRFHALVIGCGLGRDMRVLNATARVIEMAKERRLPLVLDADALWLVERQPEVVAGYEQAVLTPNAAEFRRLCQAFGSEDMSLPQLCEKLKGPMVLQKGAVDRICRPGQVEPLSCSEPGAPRRPGGLGDFLAGSLAVLLGWAVARRRDPIFACQAASMLVRRACKVAYDQKKRSMVAPDVLDEVGSTFEELCPSR</sequence>
<keyword evidence="8 9" id="KW-0456">Lyase</keyword>
<evidence type="ECO:0000256" key="9">
    <source>
        <dbReference type="HAMAP-Rule" id="MF_03157"/>
    </source>
</evidence>
<proteinExistence type="inferred from homology"/>
<feature type="binding site" evidence="9">
    <location>
        <begin position="486"/>
        <end position="495"/>
    </location>
    <ligand>
        <name>ATP</name>
        <dbReference type="ChEBI" id="CHEBI:30616"/>
    </ligand>
</feature>
<dbReference type="GO" id="GO:0046496">
    <property type="term" value="P:nicotinamide nucleotide metabolic process"/>
    <property type="evidence" value="ECO:0007669"/>
    <property type="project" value="UniProtKB-UniRule"/>
</dbReference>
<dbReference type="HAMAP" id="MF_01965">
    <property type="entry name" value="NADHX_dehydratase"/>
    <property type="match status" value="1"/>
</dbReference>
<dbReference type="EMBL" id="CAMXCT010004902">
    <property type="protein sequence ID" value="CAI4010753.1"/>
    <property type="molecule type" value="Genomic_DNA"/>
</dbReference>
<dbReference type="CDD" id="cd01171">
    <property type="entry name" value="YXKO-related"/>
    <property type="match status" value="1"/>
</dbReference>
<evidence type="ECO:0000256" key="8">
    <source>
        <dbReference type="ARBA" id="ARBA00023239"/>
    </source>
</evidence>
<dbReference type="GO" id="GO:0016846">
    <property type="term" value="F:carbon-sulfur lyase activity"/>
    <property type="evidence" value="ECO:0007669"/>
    <property type="project" value="InterPro"/>
</dbReference>
<dbReference type="Pfam" id="PF01256">
    <property type="entry name" value="Carb_kinase"/>
    <property type="match status" value="1"/>
</dbReference>
<dbReference type="SUPFAM" id="SSF53613">
    <property type="entry name" value="Ribokinase-like"/>
    <property type="match status" value="1"/>
</dbReference>
<gene>
    <name evidence="13" type="ORF">C1SCF055_LOCUS35989</name>
</gene>
<keyword evidence="3 9" id="KW-0547">Nucleotide-binding</keyword>
<dbReference type="EC" id="4.2.1.93" evidence="9"/>
<comment type="similarity">
    <text evidence="1">Belongs to the Gfa family.</text>
</comment>
<keyword evidence="4" id="KW-0862">Zinc</keyword>
<keyword evidence="9" id="KW-0597">Phosphoprotein</keyword>
<dbReference type="Proteomes" id="UP001152797">
    <property type="component" value="Unassembled WGS sequence"/>
</dbReference>
<evidence type="ECO:0000313" key="14">
    <source>
        <dbReference type="EMBL" id="CAL1164128.1"/>
    </source>
</evidence>
<dbReference type="InterPro" id="IPR006913">
    <property type="entry name" value="CENP-V/GFA"/>
</dbReference>
<dbReference type="OrthoDB" id="448164at2759"/>
<dbReference type="InterPro" id="IPR000631">
    <property type="entry name" value="CARKD"/>
</dbReference>
<keyword evidence="6" id="KW-0521">NADP</keyword>
<evidence type="ECO:0000256" key="6">
    <source>
        <dbReference type="ARBA" id="ARBA00022857"/>
    </source>
</evidence>
<dbReference type="EMBL" id="CAMXCT030004902">
    <property type="protein sequence ID" value="CAL4798065.1"/>
    <property type="molecule type" value="Genomic_DNA"/>
</dbReference>
<dbReference type="InterPro" id="IPR029056">
    <property type="entry name" value="Ribokinase-like"/>
</dbReference>
<feature type="domain" description="CENP-V/GFA" evidence="12">
    <location>
        <begin position="105"/>
        <end position="227"/>
    </location>
</feature>
<dbReference type="GO" id="GO:0005524">
    <property type="term" value="F:ATP binding"/>
    <property type="evidence" value="ECO:0007669"/>
    <property type="project" value="UniProtKB-KW"/>
</dbReference>
<dbReference type="GO" id="GO:0046872">
    <property type="term" value="F:metal ion binding"/>
    <property type="evidence" value="ECO:0007669"/>
    <property type="project" value="UniProtKB-KW"/>
</dbReference>
<dbReference type="SUPFAM" id="SSF51316">
    <property type="entry name" value="Mss4-like"/>
    <property type="match status" value="1"/>
</dbReference>
<evidence type="ECO:0000256" key="7">
    <source>
        <dbReference type="ARBA" id="ARBA00023027"/>
    </source>
</evidence>
<dbReference type="PANTHER" id="PTHR12592">
    <property type="entry name" value="ATP-DEPENDENT (S)-NAD(P)H-HYDRATE DEHYDRATASE FAMILY MEMBER"/>
    <property type="match status" value="1"/>
</dbReference>
<evidence type="ECO:0000313" key="13">
    <source>
        <dbReference type="EMBL" id="CAI4010753.1"/>
    </source>
</evidence>